<evidence type="ECO:0000313" key="2">
    <source>
        <dbReference type="Proteomes" id="UP000719267"/>
    </source>
</evidence>
<keyword evidence="2" id="KW-1185">Reference proteome</keyword>
<dbReference type="EMBL" id="JAHWDF010000011">
    <property type="protein sequence ID" value="MBW2962297.1"/>
    <property type="molecule type" value="Genomic_DNA"/>
</dbReference>
<comment type="caution">
    <text evidence="1">The sequence shown here is derived from an EMBL/GenBank/DDBJ whole genome shotgun (WGS) entry which is preliminary data.</text>
</comment>
<evidence type="ECO:0000313" key="1">
    <source>
        <dbReference type="EMBL" id="MBW2962297.1"/>
    </source>
</evidence>
<sequence length="84" mass="9972">MCYIASNTKPEKQIVERFEATMLIPELYEPYYFAAGYMYPNLTQKQIEEFIPHAFINEDFKEHTVPNFYSQDVDTNSKRVILPN</sequence>
<protein>
    <submittedName>
        <fullName evidence="1">Uncharacterized protein</fullName>
    </submittedName>
</protein>
<accession>A0ABS6W440</accession>
<organism evidence="1 2">
    <name type="scientific">Mesonia aestuariivivens</name>
    <dbReference type="NCBI Taxonomy" id="2796128"/>
    <lineage>
        <taxon>Bacteria</taxon>
        <taxon>Pseudomonadati</taxon>
        <taxon>Bacteroidota</taxon>
        <taxon>Flavobacteriia</taxon>
        <taxon>Flavobacteriales</taxon>
        <taxon>Flavobacteriaceae</taxon>
        <taxon>Mesonia</taxon>
    </lineage>
</organism>
<gene>
    <name evidence="1" type="ORF">KW502_10845</name>
</gene>
<dbReference type="Proteomes" id="UP000719267">
    <property type="component" value="Unassembled WGS sequence"/>
</dbReference>
<dbReference type="RefSeq" id="WP_219040582.1">
    <property type="nucleotide sequence ID" value="NZ_JAHWDF010000011.1"/>
</dbReference>
<name>A0ABS6W440_9FLAO</name>
<proteinExistence type="predicted"/>
<reference evidence="1 2" key="1">
    <citation type="submission" date="2021-07" db="EMBL/GenBank/DDBJ databases">
        <title>Mesonia aestuariivivens sp. nov., isolated from a tidal flat.</title>
        <authorList>
            <person name="Kim Y.-O."/>
            <person name="Yoon J.-H."/>
        </authorList>
    </citation>
    <scope>NUCLEOTIDE SEQUENCE [LARGE SCALE GENOMIC DNA]</scope>
    <source>
        <strain evidence="1 2">JHPTF-M18</strain>
    </source>
</reference>